<accession>A0A1G7XQ41</accession>
<proteinExistence type="predicted"/>
<reference evidence="2 3" key="1">
    <citation type="submission" date="2016-10" db="EMBL/GenBank/DDBJ databases">
        <authorList>
            <person name="de Groot N.N."/>
        </authorList>
    </citation>
    <scope>NUCLEOTIDE SEQUENCE [LARGE SCALE GENOMIC DNA]</scope>
    <source>
        <strain evidence="2 3">CGMCC 4.3143</strain>
    </source>
</reference>
<feature type="domain" description="STAS" evidence="1">
    <location>
        <begin position="20"/>
        <end position="83"/>
    </location>
</feature>
<dbReference type="InterPro" id="IPR036513">
    <property type="entry name" value="STAS_dom_sf"/>
</dbReference>
<dbReference type="SUPFAM" id="SSF52091">
    <property type="entry name" value="SpoIIaa-like"/>
    <property type="match status" value="1"/>
</dbReference>
<dbReference type="PROSITE" id="PS50801">
    <property type="entry name" value="STAS"/>
    <property type="match status" value="1"/>
</dbReference>
<dbReference type="AlphaFoldDB" id="A0A1G7XQ41"/>
<evidence type="ECO:0000313" key="2">
    <source>
        <dbReference type="EMBL" id="SDG86339.1"/>
    </source>
</evidence>
<dbReference type="CDD" id="cd07043">
    <property type="entry name" value="STAS_anti-anti-sigma_factors"/>
    <property type="match status" value="1"/>
</dbReference>
<name>A0A1G7XQ41_PSEOR</name>
<dbReference type="Pfam" id="PF01740">
    <property type="entry name" value="STAS"/>
    <property type="match status" value="1"/>
</dbReference>
<dbReference type="Gene3D" id="3.30.750.24">
    <property type="entry name" value="STAS domain"/>
    <property type="match status" value="1"/>
</dbReference>
<dbReference type="STRING" id="366584.SAMN05216377_11653"/>
<evidence type="ECO:0000259" key="1">
    <source>
        <dbReference type="PROSITE" id="PS50801"/>
    </source>
</evidence>
<protein>
    <submittedName>
        <fullName evidence="2">Anti-anti-sigma factor</fullName>
    </submittedName>
</protein>
<keyword evidence="3" id="KW-1185">Reference proteome</keyword>
<dbReference type="Proteomes" id="UP000198967">
    <property type="component" value="Unassembled WGS sequence"/>
</dbReference>
<dbReference type="RefSeq" id="WP_143030173.1">
    <property type="nucleotide sequence ID" value="NZ_FNBE01000016.1"/>
</dbReference>
<dbReference type="EMBL" id="FNBE01000016">
    <property type="protein sequence ID" value="SDG86339.1"/>
    <property type="molecule type" value="Genomic_DNA"/>
</dbReference>
<sequence>MLLNEPTVVCTPTRDGRCAILSVGGEVDLATLPRFRRALVPVLDAASVLVVSLDDVGHLSAAGVRFLEEIRAVKEDQGGGLLLQCGEHRPARLVLQALGIPVITELPISLRSGASVTPP</sequence>
<evidence type="ECO:0000313" key="3">
    <source>
        <dbReference type="Proteomes" id="UP000198967"/>
    </source>
</evidence>
<gene>
    <name evidence="2" type="ORF">SAMN05216377_11653</name>
</gene>
<organism evidence="2 3">
    <name type="scientific">Pseudonocardia oroxyli</name>
    <dbReference type="NCBI Taxonomy" id="366584"/>
    <lineage>
        <taxon>Bacteria</taxon>
        <taxon>Bacillati</taxon>
        <taxon>Actinomycetota</taxon>
        <taxon>Actinomycetes</taxon>
        <taxon>Pseudonocardiales</taxon>
        <taxon>Pseudonocardiaceae</taxon>
        <taxon>Pseudonocardia</taxon>
    </lineage>
</organism>
<dbReference type="InterPro" id="IPR002645">
    <property type="entry name" value="STAS_dom"/>
</dbReference>